<dbReference type="InterPro" id="IPR007110">
    <property type="entry name" value="Ig-like_dom"/>
</dbReference>
<dbReference type="Proteomes" id="UP000270094">
    <property type="component" value="Unassembled WGS sequence"/>
</dbReference>
<dbReference type="OrthoDB" id="823504at2759"/>
<gene>
    <name evidence="2" type="ORF">SVUK_LOCUS15556</name>
</gene>
<dbReference type="Pfam" id="PF13927">
    <property type="entry name" value="Ig_3"/>
    <property type="match status" value="1"/>
</dbReference>
<organism evidence="2 3">
    <name type="scientific">Strongylus vulgaris</name>
    <name type="common">Blood worm</name>
    <dbReference type="NCBI Taxonomy" id="40348"/>
    <lineage>
        <taxon>Eukaryota</taxon>
        <taxon>Metazoa</taxon>
        <taxon>Ecdysozoa</taxon>
        <taxon>Nematoda</taxon>
        <taxon>Chromadorea</taxon>
        <taxon>Rhabditida</taxon>
        <taxon>Rhabditina</taxon>
        <taxon>Rhabditomorpha</taxon>
        <taxon>Strongyloidea</taxon>
        <taxon>Strongylidae</taxon>
        <taxon>Strongylus</taxon>
    </lineage>
</organism>
<proteinExistence type="predicted"/>
<dbReference type="PROSITE" id="PS50835">
    <property type="entry name" value="IG_LIKE"/>
    <property type="match status" value="1"/>
</dbReference>
<evidence type="ECO:0000313" key="3">
    <source>
        <dbReference type="Proteomes" id="UP000270094"/>
    </source>
</evidence>
<keyword evidence="3" id="KW-1185">Reference proteome</keyword>
<dbReference type="EMBL" id="UYYB01109021">
    <property type="protein sequence ID" value="VDM80558.1"/>
    <property type="molecule type" value="Genomic_DNA"/>
</dbReference>
<sequence>MVCRIVGLSKLSVGKSKPNEDPKCFNPPKLRGISLQKITGHDVSCFEPTVVENEFNNVLDCPALGGGEVHWLYNNVDLDFSSAESYQLKENGSLVIPKESSAHGFSCTADYGVVPQRTLRQTHRFTLGQSPQFTFKPRDSSYREGTAVKLHCEVTGEPKPTIAWYHHRQVISKFLKKYLSSKFGEIALEKCAK</sequence>
<accession>A0A3P7LMX6</accession>
<reference evidence="2 3" key="1">
    <citation type="submission" date="2018-11" db="EMBL/GenBank/DDBJ databases">
        <authorList>
            <consortium name="Pathogen Informatics"/>
        </authorList>
    </citation>
    <scope>NUCLEOTIDE SEQUENCE [LARGE SCALE GENOMIC DNA]</scope>
</reference>
<evidence type="ECO:0000259" key="1">
    <source>
        <dbReference type="PROSITE" id="PS50835"/>
    </source>
</evidence>
<dbReference type="SUPFAM" id="SSF48726">
    <property type="entry name" value="Immunoglobulin"/>
    <property type="match status" value="1"/>
</dbReference>
<dbReference type="InterPro" id="IPR036179">
    <property type="entry name" value="Ig-like_dom_sf"/>
</dbReference>
<dbReference type="Gene3D" id="2.60.40.10">
    <property type="entry name" value="Immunoglobulins"/>
    <property type="match status" value="1"/>
</dbReference>
<protein>
    <recommendedName>
        <fullName evidence="1">Ig-like domain-containing protein</fullName>
    </recommendedName>
</protein>
<dbReference type="InterPro" id="IPR013783">
    <property type="entry name" value="Ig-like_fold"/>
</dbReference>
<dbReference type="AlphaFoldDB" id="A0A3P7LMX6"/>
<name>A0A3P7LMX6_STRVU</name>
<feature type="domain" description="Ig-like" evidence="1">
    <location>
        <begin position="131"/>
        <end position="193"/>
    </location>
</feature>
<evidence type="ECO:0000313" key="2">
    <source>
        <dbReference type="EMBL" id="VDM80558.1"/>
    </source>
</evidence>